<reference evidence="1" key="1">
    <citation type="submission" date="2021-06" db="EMBL/GenBank/DDBJ databases">
        <authorList>
            <person name="Kallberg Y."/>
            <person name="Tangrot J."/>
            <person name="Rosling A."/>
        </authorList>
    </citation>
    <scope>NUCLEOTIDE SEQUENCE</scope>
    <source>
        <strain evidence="1">MA461A</strain>
    </source>
</reference>
<dbReference type="EMBL" id="CAJVQC010046565">
    <property type="protein sequence ID" value="CAG8783243.1"/>
    <property type="molecule type" value="Genomic_DNA"/>
</dbReference>
<feature type="non-terminal residue" evidence="1">
    <location>
        <position position="286"/>
    </location>
</feature>
<organism evidence="1 2">
    <name type="scientific">Racocetra persica</name>
    <dbReference type="NCBI Taxonomy" id="160502"/>
    <lineage>
        <taxon>Eukaryota</taxon>
        <taxon>Fungi</taxon>
        <taxon>Fungi incertae sedis</taxon>
        <taxon>Mucoromycota</taxon>
        <taxon>Glomeromycotina</taxon>
        <taxon>Glomeromycetes</taxon>
        <taxon>Diversisporales</taxon>
        <taxon>Gigasporaceae</taxon>
        <taxon>Racocetra</taxon>
    </lineage>
</organism>
<name>A0ACA9RA63_9GLOM</name>
<protein>
    <submittedName>
        <fullName evidence="1">6768_t:CDS:1</fullName>
    </submittedName>
</protein>
<accession>A0ACA9RA63</accession>
<evidence type="ECO:0000313" key="2">
    <source>
        <dbReference type="Proteomes" id="UP000789920"/>
    </source>
</evidence>
<feature type="non-terminal residue" evidence="1">
    <location>
        <position position="1"/>
    </location>
</feature>
<evidence type="ECO:0000313" key="1">
    <source>
        <dbReference type="EMBL" id="CAG8783243.1"/>
    </source>
</evidence>
<proteinExistence type="predicted"/>
<gene>
    <name evidence="1" type="ORF">RPERSI_LOCUS17917</name>
</gene>
<comment type="caution">
    <text evidence="1">The sequence shown here is derived from an EMBL/GenBank/DDBJ whole genome shotgun (WGS) entry which is preliminary data.</text>
</comment>
<keyword evidence="2" id="KW-1185">Reference proteome</keyword>
<dbReference type="Proteomes" id="UP000789920">
    <property type="component" value="Unassembled WGS sequence"/>
</dbReference>
<sequence>LVHPYVELLKKAFAPKCEKGESYDTYLNLIYGQQCKDGDEEEFDSLVSDNDEIPSGGSRRHWQYTHCQFWKRILITKGRGRGKGRKRTISQRKDAKNETNVDEFNQIESLPAANTVGLQKVRAAIFLSLDELYSNRNNIGPQFKDFKWDDIFEEKEKSLELLQNLYDSMKEDSQPRDMSMQQQMTFYDYSDDDDFFKALENKVGGSASVAAEDEVLRYIGIRQINIDQDPLKWWDMNKSEFPVLSHLAQKYLSIPATSVPSKRSFSTACNYISAKRTQLSPDLVNQ</sequence>